<dbReference type="SUPFAM" id="SSF48452">
    <property type="entry name" value="TPR-like"/>
    <property type="match status" value="2"/>
</dbReference>
<dbReference type="Proteomes" id="UP000663827">
    <property type="component" value="Unassembled WGS sequence"/>
</dbReference>
<dbReference type="InterPro" id="IPR021183">
    <property type="entry name" value="NatA_aux_su"/>
</dbReference>
<evidence type="ECO:0000256" key="1">
    <source>
        <dbReference type="ARBA" id="ARBA00022737"/>
    </source>
</evidence>
<dbReference type="PANTHER" id="PTHR22767">
    <property type="entry name" value="N-TERMINAL ACETYLTRANSFERASE-RELATED"/>
    <property type="match status" value="1"/>
</dbReference>
<keyword evidence="2" id="KW-0802">TPR repeat</keyword>
<keyword evidence="1" id="KW-0677">Repeat</keyword>
<dbReference type="EMBL" id="CAJNJQ010005943">
    <property type="protein sequence ID" value="CAE7222157.1"/>
    <property type="molecule type" value="Genomic_DNA"/>
</dbReference>
<sequence>MPPKIAAKQVVLASKEQSLFKELLSLYETRQYKKAIKTADTILKKSPTHGETICMKGLVFTNMPGKRDEGVELVRKGLALGLESHICWHVYGLVLKQEKNYAQALGAYSRALKYDVDNMNILRDAAQLQMQLRQFDQLVQTRHTLLSLRPTMRQSWVALAVAYQMNGDLEKADKVLVNYKSMLKNVPDYDCEHSELLLYHLRIMESLGKHEEVLAALDVYSKQREILDRTAIVEFRARNLSKANRKAEAAHEWTTLIEQNYESYAYYRGLLATQDIDLGKKTSVHFKYHGGIDEKWPGNLTDESRSAALALFKKLVTQYPGATAPKRLSLDVALGDDFRSLVEPYLWAGLQRGIPSLFVDIKSLYKNDEKRAVVEEIMEGFMAKLKPEEVSKESQPATNGETKPEPPTTYLWTLYYLGQHYSYCEDQEKALSFLDTAIAHTPTLPELYTARARALKRAGDFVRASFAAEAGRLLDGQDRWLNGKSAKYAMRAGRVEDANNLLGLFTRKDSLSPSADLAEMQSFVYLIQEGEAHRRAGRLPMALKRYNAVAQIFDDIWDDQYDFHSYCIRKFTLNIYTDTIHWEDRIREQYAYRKAAVEAAKIYIRLHDDPSLVAECTPKLTAEEKKAKARAVKAASKESKKANNAKEEEAPPPKDDDPDGLKLLSQEKPIEQALKLLRPLEALQVQDIDVWLAIYDVAIRRKKYLQALKALNVVKRLSPDHHELHWRIVDFRLQTSNETALDASVKATIDQSLNELIPLQQSPEAFNTQYLQRVSTPTGKFGSALAVLKIHGAEAGQTEAEGLIFQVLHPEAKASILNLLEGAQLLQDVVKSKRVDEFKAEGQKLHPLSTALRTEQDLESLRLELAGASKKAEEAKPVVDAEE</sequence>
<feature type="compositionally biased region" description="Basic and acidic residues" evidence="3">
    <location>
        <begin position="635"/>
        <end position="655"/>
    </location>
</feature>
<dbReference type="Gene3D" id="1.25.40.1040">
    <property type="match status" value="1"/>
</dbReference>
<dbReference type="GO" id="GO:0031415">
    <property type="term" value="C:NatA complex"/>
    <property type="evidence" value="ECO:0007669"/>
    <property type="project" value="TreeGrafter"/>
</dbReference>
<dbReference type="PANTHER" id="PTHR22767:SF2">
    <property type="entry name" value="N(ALPHA)-ACETYLTRANSFERASE 15_16, ISOFORM A"/>
    <property type="match status" value="1"/>
</dbReference>
<evidence type="ECO:0000313" key="4">
    <source>
        <dbReference type="EMBL" id="CAE7222157.1"/>
    </source>
</evidence>
<name>A0A8H3EE27_9AGAM</name>
<protein>
    <recommendedName>
        <fullName evidence="6">N-alpha-acetyltransferase 16, NatA auxiliary subunit</fullName>
    </recommendedName>
</protein>
<dbReference type="InterPro" id="IPR011990">
    <property type="entry name" value="TPR-like_helical_dom_sf"/>
</dbReference>
<feature type="region of interest" description="Disordered" evidence="3">
    <location>
        <begin position="627"/>
        <end position="662"/>
    </location>
</feature>
<evidence type="ECO:0000256" key="3">
    <source>
        <dbReference type="SAM" id="MobiDB-lite"/>
    </source>
</evidence>
<evidence type="ECO:0008006" key="6">
    <source>
        <dbReference type="Google" id="ProtNLM"/>
    </source>
</evidence>
<dbReference type="PIRSF" id="PIRSF000422">
    <property type="entry name" value="N-terminal-AcTrfase-A_aux_su"/>
    <property type="match status" value="1"/>
</dbReference>
<organism evidence="4 5">
    <name type="scientific">Rhizoctonia solani</name>
    <dbReference type="NCBI Taxonomy" id="456999"/>
    <lineage>
        <taxon>Eukaryota</taxon>
        <taxon>Fungi</taxon>
        <taxon>Dikarya</taxon>
        <taxon>Basidiomycota</taxon>
        <taxon>Agaricomycotina</taxon>
        <taxon>Agaricomycetes</taxon>
        <taxon>Cantharellales</taxon>
        <taxon>Ceratobasidiaceae</taxon>
        <taxon>Rhizoctonia</taxon>
    </lineage>
</organism>
<evidence type="ECO:0000313" key="5">
    <source>
        <dbReference type="Proteomes" id="UP000663827"/>
    </source>
</evidence>
<dbReference type="InterPro" id="IPR019734">
    <property type="entry name" value="TPR_rpt"/>
</dbReference>
<comment type="caution">
    <text evidence="4">The sequence shown here is derived from an EMBL/GenBank/DDBJ whole genome shotgun (WGS) entry which is preliminary data.</text>
</comment>
<dbReference type="AlphaFoldDB" id="A0A8H3EE27"/>
<dbReference type="Pfam" id="PF12569">
    <property type="entry name" value="NatA_aux_su"/>
    <property type="match status" value="1"/>
</dbReference>
<dbReference type="Gene3D" id="1.25.40.1010">
    <property type="match status" value="1"/>
</dbReference>
<gene>
    <name evidence="4" type="ORF">RDB_LOCUS168500</name>
</gene>
<dbReference type="SMART" id="SM00028">
    <property type="entry name" value="TPR"/>
    <property type="match status" value="5"/>
</dbReference>
<proteinExistence type="predicted"/>
<evidence type="ECO:0000256" key="2">
    <source>
        <dbReference type="ARBA" id="ARBA00022803"/>
    </source>
</evidence>
<reference evidence="4" key="1">
    <citation type="submission" date="2021-01" db="EMBL/GenBank/DDBJ databases">
        <authorList>
            <person name="Kaushik A."/>
        </authorList>
    </citation>
    <scope>NUCLEOTIDE SEQUENCE</scope>
    <source>
        <strain evidence="4">AG5</strain>
    </source>
</reference>
<accession>A0A8H3EE27</accession>